<accession>S8F1R2</accession>
<dbReference type="InParanoid" id="S8F1R2"/>
<dbReference type="eggNOG" id="ENOG502S952">
    <property type="taxonomic scope" value="Eukaryota"/>
</dbReference>
<evidence type="ECO:0000313" key="1">
    <source>
        <dbReference type="EMBL" id="EPS95685.1"/>
    </source>
</evidence>
<dbReference type="EMBL" id="KE504202">
    <property type="protein sequence ID" value="EPS95685.1"/>
    <property type="molecule type" value="Genomic_DNA"/>
</dbReference>
<organism evidence="1 2">
    <name type="scientific">Fomitopsis schrenkii</name>
    <name type="common">Brown rot fungus</name>
    <dbReference type="NCBI Taxonomy" id="2126942"/>
    <lineage>
        <taxon>Eukaryota</taxon>
        <taxon>Fungi</taxon>
        <taxon>Dikarya</taxon>
        <taxon>Basidiomycota</taxon>
        <taxon>Agaricomycotina</taxon>
        <taxon>Agaricomycetes</taxon>
        <taxon>Polyporales</taxon>
        <taxon>Fomitopsis</taxon>
    </lineage>
</organism>
<evidence type="ECO:0000313" key="2">
    <source>
        <dbReference type="Proteomes" id="UP000015241"/>
    </source>
</evidence>
<dbReference type="AlphaFoldDB" id="S8F1R2"/>
<dbReference type="Proteomes" id="UP000015241">
    <property type="component" value="Unassembled WGS sequence"/>
</dbReference>
<name>S8F1R2_FOMSC</name>
<keyword evidence="2" id="KW-1185">Reference proteome</keyword>
<reference evidence="1 2" key="1">
    <citation type="journal article" date="2012" name="Science">
        <title>The Paleozoic origin of enzymatic lignin decomposition reconstructed from 31 fungal genomes.</title>
        <authorList>
            <person name="Floudas D."/>
            <person name="Binder M."/>
            <person name="Riley R."/>
            <person name="Barry K."/>
            <person name="Blanchette R.A."/>
            <person name="Henrissat B."/>
            <person name="Martinez A.T."/>
            <person name="Otillar R."/>
            <person name="Spatafora J.W."/>
            <person name="Yadav J.S."/>
            <person name="Aerts A."/>
            <person name="Benoit I."/>
            <person name="Boyd A."/>
            <person name="Carlson A."/>
            <person name="Copeland A."/>
            <person name="Coutinho P.M."/>
            <person name="de Vries R.P."/>
            <person name="Ferreira P."/>
            <person name="Findley K."/>
            <person name="Foster B."/>
            <person name="Gaskell J."/>
            <person name="Glotzer D."/>
            <person name="Gorecki P."/>
            <person name="Heitman J."/>
            <person name="Hesse C."/>
            <person name="Hori C."/>
            <person name="Igarashi K."/>
            <person name="Jurgens J.A."/>
            <person name="Kallen N."/>
            <person name="Kersten P."/>
            <person name="Kohler A."/>
            <person name="Kuees U."/>
            <person name="Kumar T.K.A."/>
            <person name="Kuo A."/>
            <person name="LaButti K."/>
            <person name="Larrondo L.F."/>
            <person name="Lindquist E."/>
            <person name="Ling A."/>
            <person name="Lombard V."/>
            <person name="Lucas S."/>
            <person name="Lundell T."/>
            <person name="Martin R."/>
            <person name="McLaughlin D.J."/>
            <person name="Morgenstern I."/>
            <person name="Morin E."/>
            <person name="Murat C."/>
            <person name="Nagy L.G."/>
            <person name="Nolan M."/>
            <person name="Ohm R.A."/>
            <person name="Patyshakuliyeva A."/>
            <person name="Rokas A."/>
            <person name="Ruiz-Duenas F.J."/>
            <person name="Sabat G."/>
            <person name="Salamov A."/>
            <person name="Samejima M."/>
            <person name="Schmutz J."/>
            <person name="Slot J.C."/>
            <person name="St John F."/>
            <person name="Stenlid J."/>
            <person name="Sun H."/>
            <person name="Sun S."/>
            <person name="Syed K."/>
            <person name="Tsang A."/>
            <person name="Wiebenga A."/>
            <person name="Young D."/>
            <person name="Pisabarro A."/>
            <person name="Eastwood D.C."/>
            <person name="Martin F."/>
            <person name="Cullen D."/>
            <person name="Grigoriev I.V."/>
            <person name="Hibbett D.S."/>
        </authorList>
    </citation>
    <scope>NUCLEOTIDE SEQUENCE</scope>
    <source>
        <strain evidence="2">FP-58527</strain>
    </source>
</reference>
<gene>
    <name evidence="1" type="ORF">FOMPIDRAFT_90551</name>
</gene>
<proteinExistence type="predicted"/>
<protein>
    <recommendedName>
        <fullName evidence="3">F-box domain-containing protein</fullName>
    </recommendedName>
</protein>
<dbReference type="OrthoDB" id="2588098at2759"/>
<evidence type="ECO:0008006" key="3">
    <source>
        <dbReference type="Google" id="ProtNLM"/>
    </source>
</evidence>
<sequence length="310" mass="35086">MECGHSTDTRDLGALDLPYDILRRLFEQFSDEDTGIMDALCLSLTNSFLCEIGQHRVYDHLRAYHAPWYLDRIICIGDNHCGDDMPPGFGVIKDHEQDILCGDAAGHNQRGSRLFNADETTYNRDFAYCWESIFDGRLSRRLSEMECKRMAAVIKPDFSWDGRPETEWVLISWSAAEYVRASKVAELTNSRCDGPWTTQQCLGLGHVLITQISWSSDDSTGLVYQGPVHRGRWAGHHIAITTKDQLTEDEDLSSEGARKYTDVTDRVLKEVLDIWGPDEPGVLAEQLRPAAPAPSYDEFSLLFACYGPRR</sequence>
<dbReference type="HOGENOM" id="CLU_044126_2_1_1"/>